<keyword evidence="2" id="KW-0949">S-adenosyl-L-methionine</keyword>
<dbReference type="SMART" id="SM00729">
    <property type="entry name" value="Elp3"/>
    <property type="match status" value="1"/>
</dbReference>
<evidence type="ECO:0000313" key="9">
    <source>
        <dbReference type="EMBL" id="VFK74863.1"/>
    </source>
</evidence>
<evidence type="ECO:0000256" key="3">
    <source>
        <dbReference type="ARBA" id="ARBA00022723"/>
    </source>
</evidence>
<dbReference type="EMBL" id="CAADGH010000011">
    <property type="protein sequence ID" value="VFK74863.1"/>
    <property type="molecule type" value="Genomic_DNA"/>
</dbReference>
<comment type="cofactor">
    <cofactor evidence="1">
        <name>[4Fe-4S] cluster</name>
        <dbReference type="ChEBI" id="CHEBI:49883"/>
    </cofactor>
</comment>
<dbReference type="Pfam" id="PF06969">
    <property type="entry name" value="HemN_C"/>
    <property type="match status" value="1"/>
</dbReference>
<dbReference type="SFLD" id="SFLDG01122">
    <property type="entry name" value="methyltransferase_(class_C)"/>
    <property type="match status" value="1"/>
</dbReference>
<dbReference type="GO" id="GO:0046872">
    <property type="term" value="F:metal ion binding"/>
    <property type="evidence" value="ECO:0007669"/>
    <property type="project" value="UniProtKB-KW"/>
</dbReference>
<proteinExistence type="predicted"/>
<dbReference type="InterPro" id="IPR058240">
    <property type="entry name" value="rSAM_sf"/>
</dbReference>
<reference evidence="7" key="1">
    <citation type="submission" date="2019-02" db="EMBL/GenBank/DDBJ databases">
        <authorList>
            <person name="Gruber-Vodicka R. H."/>
            <person name="Seah K. B. B."/>
        </authorList>
    </citation>
    <scope>NUCLEOTIDE SEQUENCE</scope>
    <source>
        <strain evidence="7">BECK_BZ197</strain>
        <strain evidence="9">BECK_BZ198</strain>
        <strain evidence="8">BECK_BZ199</strain>
    </source>
</reference>
<evidence type="ECO:0000256" key="4">
    <source>
        <dbReference type="ARBA" id="ARBA00023004"/>
    </source>
</evidence>
<dbReference type="InterPro" id="IPR007197">
    <property type="entry name" value="rSAM"/>
</dbReference>
<dbReference type="SUPFAM" id="SSF102114">
    <property type="entry name" value="Radical SAM enzymes"/>
    <property type="match status" value="1"/>
</dbReference>
<evidence type="ECO:0000313" key="8">
    <source>
        <dbReference type="EMBL" id="VFK29665.1"/>
    </source>
</evidence>
<gene>
    <name evidence="7" type="ORF">BECKMB1821G_GA0114241_101527</name>
    <name evidence="9" type="ORF">BECKMB1821H_GA0114242_101126</name>
    <name evidence="8" type="ORF">BECKMB1821I_GA0114274_101126</name>
</gene>
<dbReference type="EMBL" id="CAADFO010000015">
    <property type="protein sequence ID" value="VFK25678.1"/>
    <property type="molecule type" value="Genomic_DNA"/>
</dbReference>
<keyword evidence="3" id="KW-0479">Metal-binding</keyword>
<dbReference type="AlphaFoldDB" id="A0A450X8U4"/>
<evidence type="ECO:0000256" key="1">
    <source>
        <dbReference type="ARBA" id="ARBA00001966"/>
    </source>
</evidence>
<dbReference type="InterPro" id="IPR013785">
    <property type="entry name" value="Aldolase_TIM"/>
</dbReference>
<dbReference type="Pfam" id="PF04055">
    <property type="entry name" value="Radical_SAM"/>
    <property type="match status" value="1"/>
</dbReference>
<dbReference type="SFLD" id="SFLDG01082">
    <property type="entry name" value="B12-binding_domain_containing"/>
    <property type="match status" value="1"/>
</dbReference>
<evidence type="ECO:0000313" key="7">
    <source>
        <dbReference type="EMBL" id="VFK25678.1"/>
    </source>
</evidence>
<dbReference type="SFLD" id="SFLDF00439">
    <property type="entry name" value="methylation_of_yatakemycin_(YT"/>
    <property type="match status" value="1"/>
</dbReference>
<dbReference type="PANTHER" id="PTHR13932:SF5">
    <property type="entry name" value="RADICAL S-ADENOSYL METHIONINE DOMAIN-CONTAINING PROTEIN 1, MITOCHONDRIAL"/>
    <property type="match status" value="1"/>
</dbReference>
<dbReference type="GO" id="GO:0005737">
    <property type="term" value="C:cytoplasm"/>
    <property type="evidence" value="ECO:0007669"/>
    <property type="project" value="TreeGrafter"/>
</dbReference>
<evidence type="ECO:0000259" key="6">
    <source>
        <dbReference type="PROSITE" id="PS51918"/>
    </source>
</evidence>
<keyword evidence="5" id="KW-0411">Iron-sulfur</keyword>
<dbReference type="CDD" id="cd01335">
    <property type="entry name" value="Radical_SAM"/>
    <property type="match status" value="1"/>
</dbReference>
<dbReference type="EMBL" id="CAADFQ010000011">
    <property type="protein sequence ID" value="VFK29665.1"/>
    <property type="molecule type" value="Genomic_DNA"/>
</dbReference>
<dbReference type="GO" id="GO:0051539">
    <property type="term" value="F:4 iron, 4 sulfur cluster binding"/>
    <property type="evidence" value="ECO:0007669"/>
    <property type="project" value="TreeGrafter"/>
</dbReference>
<keyword evidence="4" id="KW-0408">Iron</keyword>
<protein>
    <submittedName>
        <fullName evidence="7">Oxygen-independent coproporphyrinogen-3 oxidase</fullName>
    </submittedName>
</protein>
<dbReference type="InterPro" id="IPR034531">
    <property type="entry name" value="Methylation_of_yatakemycin"/>
</dbReference>
<dbReference type="InterPro" id="IPR034505">
    <property type="entry name" value="Coproporphyrinogen-III_oxidase"/>
</dbReference>
<dbReference type="Gene3D" id="3.20.20.70">
    <property type="entry name" value="Aldolase class I"/>
    <property type="match status" value="1"/>
</dbReference>
<evidence type="ECO:0000256" key="5">
    <source>
        <dbReference type="ARBA" id="ARBA00023014"/>
    </source>
</evidence>
<accession>A0A450X8U4</accession>
<organism evidence="7">
    <name type="scientific">Candidatus Kentrum sp. MB</name>
    <dbReference type="NCBI Taxonomy" id="2138164"/>
    <lineage>
        <taxon>Bacteria</taxon>
        <taxon>Pseudomonadati</taxon>
        <taxon>Pseudomonadota</taxon>
        <taxon>Gammaproteobacteria</taxon>
        <taxon>Candidatus Kentrum</taxon>
    </lineage>
</organism>
<dbReference type="InterPro" id="IPR010723">
    <property type="entry name" value="HemN_C"/>
</dbReference>
<dbReference type="GO" id="GO:0006779">
    <property type="term" value="P:porphyrin-containing compound biosynthetic process"/>
    <property type="evidence" value="ECO:0007669"/>
    <property type="project" value="TreeGrafter"/>
</dbReference>
<name>A0A450X8U4_9GAMM</name>
<dbReference type="SFLD" id="SFLDG01065">
    <property type="entry name" value="anaerobic_coproporphyrinogen-I"/>
    <property type="match status" value="1"/>
</dbReference>
<dbReference type="PANTHER" id="PTHR13932">
    <property type="entry name" value="COPROPORPHYRINIGEN III OXIDASE"/>
    <property type="match status" value="1"/>
</dbReference>
<dbReference type="PROSITE" id="PS51918">
    <property type="entry name" value="RADICAL_SAM"/>
    <property type="match status" value="1"/>
</dbReference>
<feature type="domain" description="Radical SAM core" evidence="6">
    <location>
        <begin position="53"/>
        <end position="291"/>
    </location>
</feature>
<evidence type="ECO:0000256" key="2">
    <source>
        <dbReference type="ARBA" id="ARBA00022691"/>
    </source>
</evidence>
<dbReference type="InterPro" id="IPR006638">
    <property type="entry name" value="Elp3/MiaA/NifB-like_rSAM"/>
</dbReference>
<dbReference type="SFLD" id="SFLDS00029">
    <property type="entry name" value="Radical_SAM"/>
    <property type="match status" value="1"/>
</dbReference>
<dbReference type="GO" id="GO:0003824">
    <property type="term" value="F:catalytic activity"/>
    <property type="evidence" value="ECO:0007669"/>
    <property type="project" value="InterPro"/>
</dbReference>
<sequence>METKADGVITRNYLDTLSFWREYPERDVEFVRWYPCDVDYLSADQVLSPPYAKTDGTATFYMYIPFCNNVCTSCPYNKFSTRSSLVERYVEALTKEIALYSQQAYLNDVELISGYLGGGTPTALSADQLGRLLRQIRSRFPIKPGCSITVESTPVDINERKLAVLLEQGVDRMSLGIQTFQDRMLRDLGRARTHTRERSIKTIEKLYQEGMQNICIDLMIGIPGQTMDSWEEDLDILMSLPVNSFSVYLYLVLPASDAFFRLQSGQMPACPSSEEQDAMYWRMVDKVLSRNYLAVTNNDFGEPLTQAWLDSGVKTFPVGNDPSKPYKGLDLSSFYLTDHLTHSWSKCGDMLALGPGAYGYLNHHMFLNEPDVEKYVEMALGGKIPITMGAYTDKSERMARSLVLGLKLLRVKREDFKEAHGVDMYEVFREQIDWLVEQELVRLTDEALEVTFPKGWFYIDNISKKFYTKHNYRLPQPSPSSTDILRWRKRMSTITREAVA</sequence>